<evidence type="ECO:0000256" key="1">
    <source>
        <dbReference type="ARBA" id="ARBA00004173"/>
    </source>
</evidence>
<evidence type="ECO:0000256" key="5">
    <source>
        <dbReference type="ARBA" id="ARBA00023274"/>
    </source>
</evidence>
<dbReference type="Pfam" id="PF05047">
    <property type="entry name" value="L51_S25_CI-B8"/>
    <property type="match status" value="1"/>
</dbReference>
<comment type="subcellular location">
    <subcellularLocation>
        <location evidence="1">Mitochondrion</location>
    </subcellularLocation>
</comment>
<evidence type="ECO:0000256" key="7">
    <source>
        <dbReference type="SAM" id="MobiDB-lite"/>
    </source>
</evidence>
<dbReference type="GO" id="GO:0005762">
    <property type="term" value="C:mitochondrial large ribosomal subunit"/>
    <property type="evidence" value="ECO:0007669"/>
    <property type="project" value="TreeGrafter"/>
</dbReference>
<feature type="domain" description="Ribosomal protein/NADH dehydrogenase" evidence="8">
    <location>
        <begin position="52"/>
        <end position="126"/>
    </location>
</feature>
<gene>
    <name evidence="9" type="primary">MRPL51_1</name>
    <name evidence="9" type="ORF">IWQ60_007073</name>
</gene>
<dbReference type="InterPro" id="IPR007741">
    <property type="entry name" value="Ribosomal_mL43/mS25/NADH_DH"/>
</dbReference>
<dbReference type="Gene3D" id="3.40.30.10">
    <property type="entry name" value="Glutaredoxin"/>
    <property type="match status" value="1"/>
</dbReference>
<evidence type="ECO:0000256" key="2">
    <source>
        <dbReference type="ARBA" id="ARBA00006073"/>
    </source>
</evidence>
<evidence type="ECO:0000313" key="9">
    <source>
        <dbReference type="EMBL" id="KAJ1920111.1"/>
    </source>
</evidence>
<evidence type="ECO:0000256" key="3">
    <source>
        <dbReference type="ARBA" id="ARBA00022980"/>
    </source>
</evidence>
<keyword evidence="4" id="KW-0496">Mitochondrion</keyword>
<dbReference type="InterPro" id="IPR036249">
    <property type="entry name" value="Thioredoxin-like_sf"/>
</dbReference>
<dbReference type="EMBL" id="JANBPT010000453">
    <property type="protein sequence ID" value="KAJ1920111.1"/>
    <property type="molecule type" value="Genomic_DNA"/>
</dbReference>
<comment type="caution">
    <text evidence="9">The sequence shown here is derived from an EMBL/GenBank/DDBJ whole genome shotgun (WGS) entry which is preliminary data.</text>
</comment>
<protein>
    <recommendedName>
        <fullName evidence="6">Large ribosomal subunit protein mL43</fullName>
    </recommendedName>
</protein>
<feature type="region of interest" description="Disordered" evidence="7">
    <location>
        <begin position="149"/>
        <end position="168"/>
    </location>
</feature>
<reference evidence="9" key="1">
    <citation type="submission" date="2022-07" db="EMBL/GenBank/DDBJ databases">
        <title>Phylogenomic reconstructions and comparative analyses of Kickxellomycotina fungi.</title>
        <authorList>
            <person name="Reynolds N.K."/>
            <person name="Stajich J.E."/>
            <person name="Barry K."/>
            <person name="Grigoriev I.V."/>
            <person name="Crous P."/>
            <person name="Smith M.E."/>
        </authorList>
    </citation>
    <scope>NUCLEOTIDE SEQUENCE</scope>
    <source>
        <strain evidence="9">RSA 861</strain>
    </source>
</reference>
<name>A0A9W8A057_9FUNG</name>
<proteinExistence type="inferred from homology"/>
<dbReference type="SUPFAM" id="SSF52833">
    <property type="entry name" value="Thioredoxin-like"/>
    <property type="match status" value="1"/>
</dbReference>
<dbReference type="GO" id="GO:0032543">
    <property type="term" value="P:mitochondrial translation"/>
    <property type="evidence" value="ECO:0007669"/>
    <property type="project" value="InterPro"/>
</dbReference>
<accession>A0A9W8A057</accession>
<keyword evidence="3 9" id="KW-0689">Ribosomal protein</keyword>
<dbReference type="InterPro" id="IPR039927">
    <property type="entry name" value="Ribosomal_mL43"/>
</dbReference>
<dbReference type="PANTHER" id="PTHR21396">
    <property type="entry name" value="39S RIBOSOMAL PROTEIN L43"/>
    <property type="match status" value="1"/>
</dbReference>
<sequence>MQKFRPTTRAYALARRMAKDAIETATRVPAPFRNGVGAFVYPCRKLILNYCERGGSSRGMHEFLTSGRLQTWAREHPQVEIQVQPIPFQHPQIVGYFNNGRERTVVTRKFSAEQVEESLVALTNTSGLPDRRYRKPVISANPSVRGIWSPFHTQKPYQVEPPKKTESS</sequence>
<dbReference type="AlphaFoldDB" id="A0A9W8A057"/>
<keyword evidence="5" id="KW-0687">Ribonucleoprotein</keyword>
<evidence type="ECO:0000256" key="6">
    <source>
        <dbReference type="ARBA" id="ARBA00035188"/>
    </source>
</evidence>
<dbReference type="SMART" id="SM00916">
    <property type="entry name" value="L51_S25_CI-B8"/>
    <property type="match status" value="1"/>
</dbReference>
<evidence type="ECO:0000256" key="4">
    <source>
        <dbReference type="ARBA" id="ARBA00023128"/>
    </source>
</evidence>
<comment type="similarity">
    <text evidence="2">Belongs to the mitochondrion-specific ribosomal protein mL43 family.</text>
</comment>
<evidence type="ECO:0000313" key="10">
    <source>
        <dbReference type="Proteomes" id="UP001150569"/>
    </source>
</evidence>
<dbReference type="GO" id="GO:0003735">
    <property type="term" value="F:structural constituent of ribosome"/>
    <property type="evidence" value="ECO:0007669"/>
    <property type="project" value="InterPro"/>
</dbReference>
<organism evidence="9 10">
    <name type="scientific">Tieghemiomyces parasiticus</name>
    <dbReference type="NCBI Taxonomy" id="78921"/>
    <lineage>
        <taxon>Eukaryota</taxon>
        <taxon>Fungi</taxon>
        <taxon>Fungi incertae sedis</taxon>
        <taxon>Zoopagomycota</taxon>
        <taxon>Kickxellomycotina</taxon>
        <taxon>Dimargaritomycetes</taxon>
        <taxon>Dimargaritales</taxon>
        <taxon>Dimargaritaceae</taxon>
        <taxon>Tieghemiomyces</taxon>
    </lineage>
</organism>
<keyword evidence="10" id="KW-1185">Reference proteome</keyword>
<evidence type="ECO:0000259" key="8">
    <source>
        <dbReference type="SMART" id="SM00916"/>
    </source>
</evidence>
<dbReference type="OrthoDB" id="88at2759"/>
<dbReference type="PANTHER" id="PTHR21396:SF2">
    <property type="entry name" value="LARGE RIBOSOMAL SUBUNIT PROTEIN ML43"/>
    <property type="match status" value="1"/>
</dbReference>
<dbReference type="Proteomes" id="UP001150569">
    <property type="component" value="Unassembled WGS sequence"/>
</dbReference>